<organism evidence="1 2">
    <name type="scientific">Trichonephila inaurata madagascariensis</name>
    <dbReference type="NCBI Taxonomy" id="2747483"/>
    <lineage>
        <taxon>Eukaryota</taxon>
        <taxon>Metazoa</taxon>
        <taxon>Ecdysozoa</taxon>
        <taxon>Arthropoda</taxon>
        <taxon>Chelicerata</taxon>
        <taxon>Arachnida</taxon>
        <taxon>Araneae</taxon>
        <taxon>Araneomorphae</taxon>
        <taxon>Entelegynae</taxon>
        <taxon>Araneoidea</taxon>
        <taxon>Nephilidae</taxon>
        <taxon>Trichonephila</taxon>
        <taxon>Trichonephila inaurata</taxon>
    </lineage>
</organism>
<dbReference type="AlphaFoldDB" id="A0A8X7CQM2"/>
<gene>
    <name evidence="1" type="ORF">TNIN_176241</name>
</gene>
<comment type="caution">
    <text evidence="1">The sequence shown here is derived from an EMBL/GenBank/DDBJ whole genome shotgun (WGS) entry which is preliminary data.</text>
</comment>
<dbReference type="EMBL" id="BMAV01022422">
    <property type="protein sequence ID" value="GFY77343.1"/>
    <property type="molecule type" value="Genomic_DNA"/>
</dbReference>
<reference evidence="1" key="1">
    <citation type="submission" date="2020-08" db="EMBL/GenBank/DDBJ databases">
        <title>Multicomponent nature underlies the extraordinary mechanical properties of spider dragline silk.</title>
        <authorList>
            <person name="Kono N."/>
            <person name="Nakamura H."/>
            <person name="Mori M."/>
            <person name="Yoshida Y."/>
            <person name="Ohtoshi R."/>
            <person name="Malay A.D."/>
            <person name="Moran D.A.P."/>
            <person name="Tomita M."/>
            <person name="Numata K."/>
            <person name="Arakawa K."/>
        </authorList>
    </citation>
    <scope>NUCLEOTIDE SEQUENCE</scope>
</reference>
<protein>
    <submittedName>
        <fullName evidence="1">Uncharacterized protein</fullName>
    </submittedName>
</protein>
<accession>A0A8X7CQM2</accession>
<proteinExistence type="predicted"/>
<name>A0A8X7CQM2_9ARAC</name>
<dbReference type="Proteomes" id="UP000886998">
    <property type="component" value="Unassembled WGS sequence"/>
</dbReference>
<dbReference type="OrthoDB" id="10330596at2759"/>
<sequence>MKGFFLPPDSINSFRNCYASLVEQLYPAGCGVGRAVRLAVRHYSHSLLLLKPVADDSYRVSKPSTKPQEPSGAASLSVWPALMCPCTLCSDRPIITSTRTCSTFAGPFHLRTSHHPAGSAAASTWPTPRHGSLITFGLVPSPSYFSSATHRMVWSRPHATCFLRCPSLRSVLSSLSFSTHLAG</sequence>
<keyword evidence="2" id="KW-1185">Reference proteome</keyword>
<evidence type="ECO:0000313" key="1">
    <source>
        <dbReference type="EMBL" id="GFY77343.1"/>
    </source>
</evidence>
<evidence type="ECO:0000313" key="2">
    <source>
        <dbReference type="Proteomes" id="UP000886998"/>
    </source>
</evidence>